<feature type="signal peptide" evidence="1">
    <location>
        <begin position="1"/>
        <end position="19"/>
    </location>
</feature>
<keyword evidence="1" id="KW-0732">Signal</keyword>
<evidence type="ECO:0008006" key="4">
    <source>
        <dbReference type="Google" id="ProtNLM"/>
    </source>
</evidence>
<organism evidence="2 3">
    <name type="scientific">Diaporthe eres</name>
    <name type="common">Phomopsis oblonga</name>
    <dbReference type="NCBI Taxonomy" id="83184"/>
    <lineage>
        <taxon>Eukaryota</taxon>
        <taxon>Fungi</taxon>
        <taxon>Dikarya</taxon>
        <taxon>Ascomycota</taxon>
        <taxon>Pezizomycotina</taxon>
        <taxon>Sordariomycetes</taxon>
        <taxon>Sordariomycetidae</taxon>
        <taxon>Diaporthales</taxon>
        <taxon>Diaporthaceae</taxon>
        <taxon>Diaporthe</taxon>
        <taxon>Diaporthe eres species complex</taxon>
    </lineage>
</organism>
<dbReference type="Proteomes" id="UP001430848">
    <property type="component" value="Unassembled WGS sequence"/>
</dbReference>
<protein>
    <recommendedName>
        <fullName evidence="4">Apple domain-containing protein</fullName>
    </recommendedName>
</protein>
<comment type="caution">
    <text evidence="2">The sequence shown here is derived from an EMBL/GenBank/DDBJ whole genome shotgun (WGS) entry which is preliminary data.</text>
</comment>
<keyword evidence="3" id="KW-1185">Reference proteome</keyword>
<dbReference type="EMBL" id="JAKNSF020000053">
    <property type="protein sequence ID" value="KAK7724944.1"/>
    <property type="molecule type" value="Genomic_DNA"/>
</dbReference>
<feature type="chain" id="PRO_5047482400" description="Apple domain-containing protein" evidence="1">
    <location>
        <begin position="20"/>
        <end position="136"/>
    </location>
</feature>
<name>A0ABR1P2Q7_DIAER</name>
<sequence>MTKPFAMLLLATLVAAVMAAPGLIEQAQPAARRSTPTTCATGAAASTSGYAMNYTAVEDAAAGNRFYDIEPGFNSDHSVGSAMNLPVVHGDDANAYASFKCQFTCNATPGCVSFFGRFVQVNSTSERFECLGFDAL</sequence>
<evidence type="ECO:0000256" key="1">
    <source>
        <dbReference type="SAM" id="SignalP"/>
    </source>
</evidence>
<gene>
    <name evidence="2" type="ORF">SLS63_008346</name>
</gene>
<reference evidence="2 3" key="1">
    <citation type="submission" date="2024-02" db="EMBL/GenBank/DDBJ databases">
        <title>De novo assembly and annotation of 12 fungi associated with fruit tree decline syndrome in Ontario, Canada.</title>
        <authorList>
            <person name="Sulman M."/>
            <person name="Ellouze W."/>
            <person name="Ilyukhin E."/>
        </authorList>
    </citation>
    <scope>NUCLEOTIDE SEQUENCE [LARGE SCALE GENOMIC DNA]</scope>
    <source>
        <strain evidence="2 3">M169</strain>
    </source>
</reference>
<proteinExistence type="predicted"/>
<evidence type="ECO:0000313" key="3">
    <source>
        <dbReference type="Proteomes" id="UP001430848"/>
    </source>
</evidence>
<accession>A0ABR1P2Q7</accession>
<evidence type="ECO:0000313" key="2">
    <source>
        <dbReference type="EMBL" id="KAK7724944.1"/>
    </source>
</evidence>